<name>A0A8J4XVW9_CHIOP</name>
<proteinExistence type="predicted"/>
<gene>
    <name evidence="2" type="ORF">GWK47_001391</name>
</gene>
<feature type="region of interest" description="Disordered" evidence="1">
    <location>
        <begin position="1"/>
        <end position="36"/>
    </location>
</feature>
<feature type="compositionally biased region" description="Acidic residues" evidence="1">
    <location>
        <begin position="19"/>
        <end position="30"/>
    </location>
</feature>
<reference evidence="2" key="1">
    <citation type="submission" date="2020-07" db="EMBL/GenBank/DDBJ databases">
        <title>The High-quality genome of the commercially important snow crab, Chionoecetes opilio.</title>
        <authorList>
            <person name="Jeong J.-H."/>
            <person name="Ryu S."/>
        </authorList>
    </citation>
    <scope>NUCLEOTIDE SEQUENCE</scope>
    <source>
        <strain evidence="2">MADBK_172401_WGS</strain>
        <tissue evidence="2">Digestive gland</tissue>
    </source>
</reference>
<dbReference type="Proteomes" id="UP000770661">
    <property type="component" value="Unassembled WGS sequence"/>
</dbReference>
<accession>A0A8J4XVW9</accession>
<dbReference type="EMBL" id="JACEEZ010020039">
    <property type="protein sequence ID" value="KAG0715075.1"/>
    <property type="molecule type" value="Genomic_DNA"/>
</dbReference>
<protein>
    <submittedName>
        <fullName evidence="2">Uncharacterized protein</fullName>
    </submittedName>
</protein>
<keyword evidence="3" id="KW-1185">Reference proteome</keyword>
<comment type="caution">
    <text evidence="2">The sequence shown here is derived from an EMBL/GenBank/DDBJ whole genome shotgun (WGS) entry which is preliminary data.</text>
</comment>
<dbReference type="AlphaFoldDB" id="A0A8J4XVW9"/>
<sequence>MMRASKRRRLQQEQRNVLEEDLEFSDDEEDYRMQQQEQQHMEEISGAEMAQASMVLENHYGSHHQNPDETQGAAEAMVQLSAQYSYYQGETGDYNPEGLGTEGNMEVDASYDPSVEFLGGMMPSQVSHLFFHTAIKVSSIDWLLKEAPWNTSICTIATILNLTVGNKS</sequence>
<evidence type="ECO:0000256" key="1">
    <source>
        <dbReference type="SAM" id="MobiDB-lite"/>
    </source>
</evidence>
<organism evidence="2 3">
    <name type="scientific">Chionoecetes opilio</name>
    <name type="common">Atlantic snow crab</name>
    <name type="synonym">Cancer opilio</name>
    <dbReference type="NCBI Taxonomy" id="41210"/>
    <lineage>
        <taxon>Eukaryota</taxon>
        <taxon>Metazoa</taxon>
        <taxon>Ecdysozoa</taxon>
        <taxon>Arthropoda</taxon>
        <taxon>Crustacea</taxon>
        <taxon>Multicrustacea</taxon>
        <taxon>Malacostraca</taxon>
        <taxon>Eumalacostraca</taxon>
        <taxon>Eucarida</taxon>
        <taxon>Decapoda</taxon>
        <taxon>Pleocyemata</taxon>
        <taxon>Brachyura</taxon>
        <taxon>Eubrachyura</taxon>
        <taxon>Majoidea</taxon>
        <taxon>Majidae</taxon>
        <taxon>Chionoecetes</taxon>
    </lineage>
</organism>
<evidence type="ECO:0000313" key="3">
    <source>
        <dbReference type="Proteomes" id="UP000770661"/>
    </source>
</evidence>
<evidence type="ECO:0000313" key="2">
    <source>
        <dbReference type="EMBL" id="KAG0715075.1"/>
    </source>
</evidence>